<accession>A0A835M4X7</accession>
<comment type="caution">
    <text evidence="2">The sequence shown here is derived from an EMBL/GenBank/DDBJ whole genome shotgun (WGS) entry which is preliminary data.</text>
</comment>
<feature type="compositionally biased region" description="Basic and acidic residues" evidence="1">
    <location>
        <begin position="282"/>
        <end position="291"/>
    </location>
</feature>
<dbReference type="Proteomes" id="UP000631114">
    <property type="component" value="Unassembled WGS sequence"/>
</dbReference>
<keyword evidence="3" id="KW-1185">Reference proteome</keyword>
<proteinExistence type="predicted"/>
<evidence type="ECO:0000313" key="2">
    <source>
        <dbReference type="EMBL" id="KAF9619330.1"/>
    </source>
</evidence>
<gene>
    <name evidence="2" type="ORF">IFM89_006517</name>
</gene>
<feature type="region of interest" description="Disordered" evidence="1">
    <location>
        <begin position="259"/>
        <end position="296"/>
    </location>
</feature>
<dbReference type="AlphaFoldDB" id="A0A835M4X7"/>
<dbReference type="EMBL" id="JADFTS010000002">
    <property type="protein sequence ID" value="KAF9619330.1"/>
    <property type="molecule type" value="Genomic_DNA"/>
</dbReference>
<evidence type="ECO:0000313" key="3">
    <source>
        <dbReference type="Proteomes" id="UP000631114"/>
    </source>
</evidence>
<name>A0A835M4X7_9MAGN</name>
<feature type="region of interest" description="Disordered" evidence="1">
    <location>
        <begin position="157"/>
        <end position="223"/>
    </location>
</feature>
<dbReference type="OrthoDB" id="1432732at2759"/>
<evidence type="ECO:0000256" key="1">
    <source>
        <dbReference type="SAM" id="MobiDB-lite"/>
    </source>
</evidence>
<feature type="compositionally biased region" description="Polar residues" evidence="1">
    <location>
        <begin position="262"/>
        <end position="277"/>
    </location>
</feature>
<reference evidence="2 3" key="1">
    <citation type="submission" date="2020-10" db="EMBL/GenBank/DDBJ databases">
        <title>The Coptis chinensis genome and diversification of protoberbering-type alkaloids.</title>
        <authorList>
            <person name="Wang B."/>
            <person name="Shu S."/>
            <person name="Song C."/>
            <person name="Liu Y."/>
        </authorList>
    </citation>
    <scope>NUCLEOTIDE SEQUENCE [LARGE SCALE GENOMIC DNA]</scope>
    <source>
        <strain evidence="2">HL-2020</strain>
        <tissue evidence="2">Leaf</tissue>
    </source>
</reference>
<sequence length="309" mass="35127">MIEIGPNYTFEGSDEHLFLVKNYHGDRWVVNIVDHTYECRVWQMTEIVYVHAVRVFLPRRVEWVECCSTYFWVSEYKVAYISNVKPMKDVKDWPKHDPTKHVKPPFLVRGIGRPRKERMRDEYENENGYMLKKRKMTGNKYKGEGNNARSCKGLATSEIASNGSSQPKAKYKALRSGSDGPASDIANDASPSEPIAEPPSNSPVRVAPPRHEHQRKTQSSGPTFFKALEHRHTMGDLIRKQGEEKKNIASVLHAATQAMKAQGTSKAQATTSRSRVTTVEKPPMKPVEKPSFKPVQPRPRFKVVRVADP</sequence>
<feature type="compositionally biased region" description="Polar residues" evidence="1">
    <location>
        <begin position="158"/>
        <end position="167"/>
    </location>
</feature>
<protein>
    <submittedName>
        <fullName evidence="2">Uncharacterized protein</fullName>
    </submittedName>
</protein>
<organism evidence="2 3">
    <name type="scientific">Coptis chinensis</name>
    <dbReference type="NCBI Taxonomy" id="261450"/>
    <lineage>
        <taxon>Eukaryota</taxon>
        <taxon>Viridiplantae</taxon>
        <taxon>Streptophyta</taxon>
        <taxon>Embryophyta</taxon>
        <taxon>Tracheophyta</taxon>
        <taxon>Spermatophyta</taxon>
        <taxon>Magnoliopsida</taxon>
        <taxon>Ranunculales</taxon>
        <taxon>Ranunculaceae</taxon>
        <taxon>Coptidoideae</taxon>
        <taxon>Coptis</taxon>
    </lineage>
</organism>